<reference evidence="1" key="1">
    <citation type="submission" date="2015-04" db="UniProtKB">
        <authorList>
            <consortium name="EnsemblPlants"/>
        </authorList>
    </citation>
    <scope>IDENTIFICATION</scope>
    <source>
        <strain evidence="1">SL10</strain>
    </source>
</reference>
<dbReference type="Gramene" id="ONIVA12G04550.4">
    <property type="protein sequence ID" value="ONIVA12G04550.4"/>
    <property type="gene ID" value="ONIVA12G04550"/>
</dbReference>
<dbReference type="Gramene" id="ONIVA12G04550.1">
    <property type="protein sequence ID" value="ONIVA12G04550.1"/>
    <property type="gene ID" value="ONIVA12G04550"/>
</dbReference>
<evidence type="ECO:0000313" key="1">
    <source>
        <dbReference type="EnsemblPlants" id="ONIVA12G04550.1"/>
    </source>
</evidence>
<dbReference type="EnsemblPlants" id="ONIVA12G04550.4">
    <property type="protein sequence ID" value="ONIVA12G04550.4"/>
    <property type="gene ID" value="ONIVA12G04550"/>
</dbReference>
<dbReference type="Proteomes" id="UP000006591">
    <property type="component" value="Chromosome 12"/>
</dbReference>
<dbReference type="EnsemblPlants" id="ONIVA12G04550.3">
    <property type="protein sequence ID" value="ONIVA12G04550.3"/>
    <property type="gene ID" value="ONIVA12G04550"/>
</dbReference>
<dbReference type="EnsemblPlants" id="ONIVA12G04550.1">
    <property type="protein sequence ID" value="ONIVA12G04550.1"/>
    <property type="gene ID" value="ONIVA12G04550"/>
</dbReference>
<sequence length="395" mass="44398">MAEKGNRFALLEHGWDLSGDMAVDNILASQNVGTQLRAYPPPIKYFEALLRQEHAELLEYVDDVDRVVALLKPLPPPKTVRYPVLFERAWGFGRLFPCDVTDESPQYHAYLQEFYRRNCSAPPSVAAAISLCLKNERILRSEWQNRGVQVHPYNLSLSDNILECASNLVDKMNAESATVAYAALVCVQTLHFHLQHLQFVVLKLLITSFAVCVAKEAELMVQRLRLGDRIYVHYSDRNLSTRIRHEALGLMAGTGPTSSSVTDPMVHSALLGIAREAEWSWKIISHKDVGPLGDRRSEAIRGSALCIIKDELDEYAAAAATAADLSSEPFVVWQRNMIAVIEGGYPNWGTTVKKLDSAVYVAEDYSKDSLDNIFDEDMMSKYINGSHKRKMKKPR</sequence>
<evidence type="ECO:0000313" key="2">
    <source>
        <dbReference type="Proteomes" id="UP000006591"/>
    </source>
</evidence>
<keyword evidence="2" id="KW-1185">Reference proteome</keyword>
<dbReference type="AlphaFoldDB" id="A0A0E0J7J0"/>
<reference evidence="1" key="2">
    <citation type="submission" date="2018-04" db="EMBL/GenBank/DDBJ databases">
        <title>OnivRS2 (Oryza nivara Reference Sequence Version 2).</title>
        <authorList>
            <person name="Zhang J."/>
            <person name="Kudrna D."/>
            <person name="Lee S."/>
            <person name="Talag J."/>
            <person name="Rajasekar S."/>
            <person name="Welchert J."/>
            <person name="Hsing Y.-I."/>
            <person name="Wing R.A."/>
        </authorList>
    </citation>
    <scope>NUCLEOTIDE SEQUENCE [LARGE SCALE GENOMIC DNA]</scope>
    <source>
        <strain evidence="1">SL10</strain>
    </source>
</reference>
<dbReference type="Gramene" id="ONIVA12G04550.3">
    <property type="protein sequence ID" value="ONIVA12G04550.3"/>
    <property type="gene ID" value="ONIVA12G04550"/>
</dbReference>
<name>A0A0E0J7J0_ORYNI</name>
<organism evidence="1">
    <name type="scientific">Oryza nivara</name>
    <name type="common">Indian wild rice</name>
    <name type="synonym">Oryza sativa f. spontanea</name>
    <dbReference type="NCBI Taxonomy" id="4536"/>
    <lineage>
        <taxon>Eukaryota</taxon>
        <taxon>Viridiplantae</taxon>
        <taxon>Streptophyta</taxon>
        <taxon>Embryophyta</taxon>
        <taxon>Tracheophyta</taxon>
        <taxon>Spermatophyta</taxon>
        <taxon>Magnoliopsida</taxon>
        <taxon>Liliopsida</taxon>
        <taxon>Poales</taxon>
        <taxon>Poaceae</taxon>
        <taxon>BOP clade</taxon>
        <taxon>Oryzoideae</taxon>
        <taxon>Oryzeae</taxon>
        <taxon>Oryzinae</taxon>
        <taxon>Oryza</taxon>
    </lineage>
</organism>
<dbReference type="OMA" id="ERIWGWE"/>
<proteinExistence type="predicted"/>
<protein>
    <submittedName>
        <fullName evidence="1">Uncharacterized protein</fullName>
    </submittedName>
</protein>
<accession>A0A0E0J7J0</accession>